<name>A0ABV1VSB1_9ACTN</name>
<keyword evidence="2" id="KW-0732">Signal</keyword>
<evidence type="ECO:0000256" key="1">
    <source>
        <dbReference type="SAM" id="MobiDB-lite"/>
    </source>
</evidence>
<feature type="chain" id="PRO_5047497579" description="Secreted protein" evidence="2">
    <location>
        <begin position="28"/>
        <end position="91"/>
    </location>
</feature>
<organism evidence="3 4">
    <name type="scientific">Streptomyces flaveolus</name>
    <dbReference type="NCBI Taxonomy" id="67297"/>
    <lineage>
        <taxon>Bacteria</taxon>
        <taxon>Bacillati</taxon>
        <taxon>Actinomycetota</taxon>
        <taxon>Actinomycetes</taxon>
        <taxon>Kitasatosporales</taxon>
        <taxon>Streptomycetaceae</taxon>
        <taxon>Streptomyces</taxon>
    </lineage>
</organism>
<evidence type="ECO:0000313" key="3">
    <source>
        <dbReference type="EMBL" id="MER6908855.1"/>
    </source>
</evidence>
<reference evidence="3 4" key="1">
    <citation type="submission" date="2024-06" db="EMBL/GenBank/DDBJ databases">
        <title>The Natural Products Discovery Center: Release of the First 8490 Sequenced Strains for Exploring Actinobacteria Biosynthetic Diversity.</title>
        <authorList>
            <person name="Kalkreuter E."/>
            <person name="Kautsar S.A."/>
            <person name="Yang D."/>
            <person name="Bader C.D."/>
            <person name="Teijaro C.N."/>
            <person name="Fluegel L."/>
            <person name="Davis C.M."/>
            <person name="Simpson J.R."/>
            <person name="Lauterbach L."/>
            <person name="Steele A.D."/>
            <person name="Gui C."/>
            <person name="Meng S."/>
            <person name="Li G."/>
            <person name="Viehrig K."/>
            <person name="Ye F."/>
            <person name="Su P."/>
            <person name="Kiefer A.F."/>
            <person name="Nichols A."/>
            <person name="Cepeda A.J."/>
            <person name="Yan W."/>
            <person name="Fan B."/>
            <person name="Jiang Y."/>
            <person name="Adhikari A."/>
            <person name="Zheng C.-J."/>
            <person name="Schuster L."/>
            <person name="Cowan T.M."/>
            <person name="Smanski M.J."/>
            <person name="Chevrette M.G."/>
            <person name="De Carvalho L.P.S."/>
            <person name="Shen B."/>
        </authorList>
    </citation>
    <scope>NUCLEOTIDE SEQUENCE [LARGE SCALE GENOMIC DNA]</scope>
    <source>
        <strain evidence="3 4">NPDC000632</strain>
    </source>
</reference>
<dbReference type="Proteomes" id="UP001490330">
    <property type="component" value="Unassembled WGS sequence"/>
</dbReference>
<comment type="caution">
    <text evidence="3">The sequence shown here is derived from an EMBL/GenBank/DDBJ whole genome shotgun (WGS) entry which is preliminary data.</text>
</comment>
<sequence>MITTRRIAAAIGLAAAVTGLVVPMANAAGTDSPDAGGRGSVLESLTTKGRTVEHNDVRNTNTTPEQGSDDGSRLKPVTGLLSPLLGGPAQS</sequence>
<dbReference type="RefSeq" id="WP_350714833.1">
    <property type="nucleotide sequence ID" value="NZ_JBEPCO010000002.1"/>
</dbReference>
<dbReference type="EMBL" id="JBEPCV010000052">
    <property type="protein sequence ID" value="MER6908855.1"/>
    <property type="molecule type" value="Genomic_DNA"/>
</dbReference>
<feature type="signal peptide" evidence="2">
    <location>
        <begin position="1"/>
        <end position="27"/>
    </location>
</feature>
<gene>
    <name evidence="3" type="ORF">ABT322_35020</name>
</gene>
<accession>A0ABV1VSB1</accession>
<protein>
    <recommendedName>
        <fullName evidence="5">Secreted protein</fullName>
    </recommendedName>
</protein>
<keyword evidence="4" id="KW-1185">Reference proteome</keyword>
<evidence type="ECO:0008006" key="5">
    <source>
        <dbReference type="Google" id="ProtNLM"/>
    </source>
</evidence>
<evidence type="ECO:0000256" key="2">
    <source>
        <dbReference type="SAM" id="SignalP"/>
    </source>
</evidence>
<evidence type="ECO:0000313" key="4">
    <source>
        <dbReference type="Proteomes" id="UP001490330"/>
    </source>
</evidence>
<feature type="region of interest" description="Disordered" evidence="1">
    <location>
        <begin position="26"/>
        <end position="91"/>
    </location>
</feature>
<proteinExistence type="predicted"/>